<dbReference type="EMBL" id="JACBZO010000001">
    <property type="protein sequence ID" value="NYI40248.1"/>
    <property type="molecule type" value="Genomic_DNA"/>
</dbReference>
<name>A0A7Y9Z929_9MICO</name>
<dbReference type="GO" id="GO:0006754">
    <property type="term" value="P:ATP biosynthetic process"/>
    <property type="evidence" value="ECO:0007669"/>
    <property type="project" value="TreeGrafter"/>
</dbReference>
<keyword evidence="1 3" id="KW-0378">Hydrolase</keyword>
<keyword evidence="4" id="KW-1185">Reference proteome</keyword>
<dbReference type="SUPFAM" id="SSF53254">
    <property type="entry name" value="Phosphoglycerate mutase-like"/>
    <property type="match status" value="1"/>
</dbReference>
<reference evidence="3 4" key="1">
    <citation type="submission" date="2020-07" db="EMBL/GenBank/DDBJ databases">
        <title>Sequencing the genomes of 1000 actinobacteria strains.</title>
        <authorList>
            <person name="Klenk H.-P."/>
        </authorList>
    </citation>
    <scope>NUCLEOTIDE SEQUENCE [LARGE SCALE GENOMIC DNA]</scope>
    <source>
        <strain evidence="3 4">DSM 19970</strain>
    </source>
</reference>
<dbReference type="InterPro" id="IPR013078">
    <property type="entry name" value="His_Pase_superF_clade-1"/>
</dbReference>
<proteinExistence type="predicted"/>
<organism evidence="3 4">
    <name type="scientific">Demequina lutea</name>
    <dbReference type="NCBI Taxonomy" id="431489"/>
    <lineage>
        <taxon>Bacteria</taxon>
        <taxon>Bacillati</taxon>
        <taxon>Actinomycetota</taxon>
        <taxon>Actinomycetes</taxon>
        <taxon>Micrococcales</taxon>
        <taxon>Demequinaceae</taxon>
        <taxon>Demequina</taxon>
    </lineage>
</organism>
<dbReference type="PANTHER" id="PTHR21340">
    <property type="entry name" value="DIADENOSINE 5,5-P1,P4-TETRAPHOSPHATE PYROPHOSPHOHYDROLASE MUTT"/>
    <property type="match status" value="1"/>
</dbReference>
<dbReference type="Pfam" id="PF00300">
    <property type="entry name" value="His_Phos_1"/>
    <property type="match status" value="1"/>
</dbReference>
<dbReference type="EC" id="3.6.1.55" evidence="3"/>
<protein>
    <submittedName>
        <fullName evidence="3">8-oxo-dGTP diphosphatase</fullName>
        <ecNumber evidence="3">3.6.1.55</ecNumber>
    </submittedName>
</protein>
<accession>A0A7Y9Z929</accession>
<dbReference type="GO" id="GO:0006167">
    <property type="term" value="P:AMP biosynthetic process"/>
    <property type="evidence" value="ECO:0007669"/>
    <property type="project" value="TreeGrafter"/>
</dbReference>
<dbReference type="PROSITE" id="PS51462">
    <property type="entry name" value="NUDIX"/>
    <property type="match status" value="1"/>
</dbReference>
<dbReference type="Pfam" id="PF00293">
    <property type="entry name" value="NUDIX"/>
    <property type="match status" value="1"/>
</dbReference>
<dbReference type="RefSeq" id="WP_062074772.1">
    <property type="nucleotide sequence ID" value="NZ_BBRC01000004.1"/>
</dbReference>
<feature type="domain" description="Nudix hydrolase" evidence="2">
    <location>
        <begin position="7"/>
        <end position="144"/>
    </location>
</feature>
<sequence length="324" mass="35780">MKTFATDAVLAAGALVWREREGQLEVLAVHRPRYNDWSWPKGKLDPGETMPACAVREVAEETRVTIDLGVPLPTLRYPIAGGKIKVVRYWAAQETSPDAPAASAREPVKAATKHEIDEIAWLTVEEARERITFHDDLRPLERLIEEHAAGRLKTRVFIVARHARAQRRKAWQGADERRPLTTGGAARAMQLKDLFAAFGTVRIVSSAAVRCVQTVNPYAQAAGLPVRGYESLTEEAHRTHPDSTAATYAALLGKRRSRVVCVHRPTLPTMVALLRSRITGKTRGALPRTMPFLPAGGVLVAHVMDHDGHPRIVAIETHLLKPTL</sequence>
<dbReference type="InterPro" id="IPR051325">
    <property type="entry name" value="Nudix_hydrolase_domain"/>
</dbReference>
<evidence type="ECO:0000313" key="4">
    <source>
        <dbReference type="Proteomes" id="UP000547973"/>
    </source>
</evidence>
<dbReference type="GO" id="GO:0004081">
    <property type="term" value="F:bis(5'-nucleosyl)-tetraphosphatase (asymmetrical) activity"/>
    <property type="evidence" value="ECO:0007669"/>
    <property type="project" value="TreeGrafter"/>
</dbReference>
<evidence type="ECO:0000259" key="2">
    <source>
        <dbReference type="PROSITE" id="PS51462"/>
    </source>
</evidence>
<dbReference type="Gene3D" id="3.90.79.10">
    <property type="entry name" value="Nucleoside Triphosphate Pyrophosphohydrolase"/>
    <property type="match status" value="1"/>
</dbReference>
<dbReference type="Proteomes" id="UP000547973">
    <property type="component" value="Unassembled WGS sequence"/>
</dbReference>
<dbReference type="Gene3D" id="3.40.50.1240">
    <property type="entry name" value="Phosphoglycerate mutase-like"/>
    <property type="match status" value="1"/>
</dbReference>
<dbReference type="InterPro" id="IPR000086">
    <property type="entry name" value="NUDIX_hydrolase_dom"/>
</dbReference>
<dbReference type="CDD" id="cd03673">
    <property type="entry name" value="NUDIX_Ap6A_hydrolase"/>
    <property type="match status" value="1"/>
</dbReference>
<dbReference type="PANTHER" id="PTHR21340:SF0">
    <property type="entry name" value="BIS(5'-NUCLEOSYL)-TETRAPHOSPHATASE [ASYMMETRICAL]"/>
    <property type="match status" value="1"/>
</dbReference>
<dbReference type="InterPro" id="IPR020084">
    <property type="entry name" value="NUDIX_hydrolase_CS"/>
</dbReference>
<evidence type="ECO:0000313" key="3">
    <source>
        <dbReference type="EMBL" id="NYI40248.1"/>
    </source>
</evidence>
<dbReference type="PROSITE" id="PS00893">
    <property type="entry name" value="NUDIX_BOX"/>
    <property type="match status" value="1"/>
</dbReference>
<dbReference type="AlphaFoldDB" id="A0A7Y9Z929"/>
<dbReference type="SUPFAM" id="SSF55811">
    <property type="entry name" value="Nudix"/>
    <property type="match status" value="1"/>
</dbReference>
<comment type="caution">
    <text evidence="3">The sequence shown here is derived from an EMBL/GenBank/DDBJ whole genome shotgun (WGS) entry which is preliminary data.</text>
</comment>
<dbReference type="InterPro" id="IPR015797">
    <property type="entry name" value="NUDIX_hydrolase-like_dom_sf"/>
</dbReference>
<dbReference type="InterPro" id="IPR029033">
    <property type="entry name" value="His_PPase_superfam"/>
</dbReference>
<evidence type="ECO:0000256" key="1">
    <source>
        <dbReference type="ARBA" id="ARBA00022801"/>
    </source>
</evidence>
<gene>
    <name evidence="3" type="ORF">BKA03_000367</name>
</gene>
<dbReference type="GO" id="GO:0035539">
    <property type="term" value="F:8-oxo-7,8-dihydrodeoxyguanosine triphosphate pyrophosphatase activity"/>
    <property type="evidence" value="ECO:0007669"/>
    <property type="project" value="UniProtKB-EC"/>
</dbReference>